<dbReference type="RefSeq" id="WP_073606540.1">
    <property type="nucleotide sequence ID" value="NZ_MRCG01000001.1"/>
</dbReference>
<dbReference type="PROSITE" id="PS50005">
    <property type="entry name" value="TPR"/>
    <property type="match status" value="1"/>
</dbReference>
<keyword evidence="1" id="KW-0802">TPR repeat</keyword>
<dbReference type="Pfam" id="PF13424">
    <property type="entry name" value="TPR_12"/>
    <property type="match status" value="1"/>
</dbReference>
<dbReference type="SUPFAM" id="SSF48452">
    <property type="entry name" value="TPR-like"/>
    <property type="match status" value="2"/>
</dbReference>
<dbReference type="STRING" id="549789.NIES30_01115"/>
<organism evidence="2 3">
    <name type="scientific">Phormidium tenue NIES-30</name>
    <dbReference type="NCBI Taxonomy" id="549789"/>
    <lineage>
        <taxon>Bacteria</taxon>
        <taxon>Bacillati</taxon>
        <taxon>Cyanobacteriota</taxon>
        <taxon>Cyanophyceae</taxon>
        <taxon>Oscillatoriophycideae</taxon>
        <taxon>Oscillatoriales</taxon>
        <taxon>Oscillatoriaceae</taxon>
        <taxon>Phormidium</taxon>
    </lineage>
</organism>
<dbReference type="Proteomes" id="UP000185557">
    <property type="component" value="Unassembled WGS sequence"/>
</dbReference>
<proteinExistence type="predicted"/>
<dbReference type="OrthoDB" id="524429at2"/>
<sequence>MTTLPAPEYKTLEAMPLDSLIASTLGGDLAALRPSQLANLPTVDLSSPWVYAHYLAIAQWLEHYRPHSQAPLDQVRGWLEAFYHACEAELWPIAQAIATAPVSDGIALYRQLGLWGHRREQVELCEALLDRVDQELQTELRQLAGDCWQQLGAYDKAKHHYEVLLAESRAQPNLRLEVKARHSLADLEMACLRYRPVIKELEAILPLAQTLADWETTAKVLQQLARANGYTRRTRRSLEVLQEALALAQTHRLSAQETATLYHFAKMYEWRGEPEKALPYFNRCLVLSQNQNDLTLQASTLTGLCRCSCLSRDWPAAIAYGQQSLALSREIHAYSQEFIILNDLGVIYTYGLSDFAEAMTYFKQAEGMAQRMGEGQGAIAIITAHQAYCYAALGQASLAHQAIQMALAAIEEEDIEAYIGAIVYACLAKVRWEQRHYREALVLVYRALRLSPPWETANSRLLFRKFLETLARPLEKWRLLGVALLKRQKGAG</sequence>
<comment type="caution">
    <text evidence="2">The sequence shown here is derived from an EMBL/GenBank/DDBJ whole genome shotgun (WGS) entry which is preliminary data.</text>
</comment>
<dbReference type="Gene3D" id="1.25.40.10">
    <property type="entry name" value="Tetratricopeptide repeat domain"/>
    <property type="match status" value="2"/>
</dbReference>
<protein>
    <recommendedName>
        <fullName evidence="4">MalT-like TPR region domain-containing protein</fullName>
    </recommendedName>
</protein>
<dbReference type="PANTHER" id="PTHR10098">
    <property type="entry name" value="RAPSYN-RELATED"/>
    <property type="match status" value="1"/>
</dbReference>
<dbReference type="InterPro" id="IPR011990">
    <property type="entry name" value="TPR-like_helical_dom_sf"/>
</dbReference>
<dbReference type="PANTHER" id="PTHR10098:SF108">
    <property type="entry name" value="TETRATRICOPEPTIDE REPEAT PROTEIN 28"/>
    <property type="match status" value="1"/>
</dbReference>
<evidence type="ECO:0000256" key="1">
    <source>
        <dbReference type="PROSITE-ProRule" id="PRU00339"/>
    </source>
</evidence>
<evidence type="ECO:0000313" key="2">
    <source>
        <dbReference type="EMBL" id="OKH50725.1"/>
    </source>
</evidence>
<accession>A0A1U7JAF6</accession>
<dbReference type="EMBL" id="MRCG01000001">
    <property type="protein sequence ID" value="OKH50725.1"/>
    <property type="molecule type" value="Genomic_DNA"/>
</dbReference>
<dbReference type="AlphaFoldDB" id="A0A1U7JAF6"/>
<keyword evidence="3" id="KW-1185">Reference proteome</keyword>
<feature type="repeat" description="TPR" evidence="1">
    <location>
        <begin position="258"/>
        <end position="291"/>
    </location>
</feature>
<evidence type="ECO:0000313" key="3">
    <source>
        <dbReference type="Proteomes" id="UP000185557"/>
    </source>
</evidence>
<reference evidence="2 3" key="1">
    <citation type="submission" date="2016-11" db="EMBL/GenBank/DDBJ databases">
        <title>Draft Genome Sequences of Nine Cyanobacterial Strains from Diverse Habitats.</title>
        <authorList>
            <person name="Zhu T."/>
            <person name="Hou S."/>
            <person name="Lu X."/>
            <person name="Hess W.R."/>
        </authorList>
    </citation>
    <scope>NUCLEOTIDE SEQUENCE [LARGE SCALE GENOMIC DNA]</scope>
    <source>
        <strain evidence="2 3">NIES-30</strain>
    </source>
</reference>
<dbReference type="SMART" id="SM00028">
    <property type="entry name" value="TPR"/>
    <property type="match status" value="6"/>
</dbReference>
<dbReference type="InterPro" id="IPR019734">
    <property type="entry name" value="TPR_rpt"/>
</dbReference>
<name>A0A1U7JAF6_9CYAN</name>
<evidence type="ECO:0008006" key="4">
    <source>
        <dbReference type="Google" id="ProtNLM"/>
    </source>
</evidence>
<gene>
    <name evidence="2" type="ORF">NIES30_01115</name>
</gene>